<dbReference type="InterPro" id="IPR052351">
    <property type="entry name" value="Ornithine_N-alpha-AT"/>
</dbReference>
<sequence length="243" mass="26840">MSPLLLSHEGYSVRLAEGAEDVEAAQGLRYRAFVDQAGQGRDADRFDREFDHVLVLRGDVLVATFRFRLFASGRDATAGYSTQFYDLTPLERFAGPVLEMGRFCMSPGDRDPDILRLTWGGMARLVDRSDVSLLFGCSSFPGTDPTPFADSFAFLRARHLAPSVIRVGKKAKEAVAFPTHEPDPIEAQRRMPPLLRTYLMMGGWVSDHAVVDRALVTLHVFTGVEIAKVPANRARALRALAGD</sequence>
<keyword evidence="1 4" id="KW-0808">Transferase</keyword>
<reference evidence="4 5" key="1">
    <citation type="submission" date="2021-05" db="EMBL/GenBank/DDBJ databases">
        <title>Culturable bacteria isolated from Daya Bay.</title>
        <authorList>
            <person name="Zheng W."/>
            <person name="Yu S."/>
            <person name="Huang Y."/>
        </authorList>
    </citation>
    <scope>NUCLEOTIDE SEQUENCE [LARGE SCALE GENOMIC DNA]</scope>
    <source>
        <strain evidence="4 5">DP4N28-5</strain>
    </source>
</reference>
<keyword evidence="5" id="KW-1185">Reference proteome</keyword>
<dbReference type="GO" id="GO:0016746">
    <property type="term" value="F:acyltransferase activity"/>
    <property type="evidence" value="ECO:0007669"/>
    <property type="project" value="UniProtKB-KW"/>
</dbReference>
<proteinExistence type="predicted"/>
<dbReference type="EMBL" id="JAHUZE010000002">
    <property type="protein sequence ID" value="MBV7379648.1"/>
    <property type="molecule type" value="Genomic_DNA"/>
</dbReference>
<evidence type="ECO:0000256" key="1">
    <source>
        <dbReference type="ARBA" id="ARBA00022679"/>
    </source>
</evidence>
<dbReference type="PANTHER" id="PTHR37323">
    <property type="entry name" value="GCN5-RELATED N-ACETYLTRANSFERASE"/>
    <property type="match status" value="1"/>
</dbReference>
<protein>
    <submittedName>
        <fullName evidence="4">GNAT family N-acetyltransferase</fullName>
        <ecNumber evidence="4">2.3.1.-</ecNumber>
    </submittedName>
</protein>
<keyword evidence="3 4" id="KW-0012">Acyltransferase</keyword>
<evidence type="ECO:0000313" key="5">
    <source>
        <dbReference type="Proteomes" id="UP000756530"/>
    </source>
</evidence>
<dbReference type="PANTHER" id="PTHR37323:SF1">
    <property type="entry name" value="L-ORNITHINE N(ALPHA)-ACYLTRANSFERASE"/>
    <property type="match status" value="1"/>
</dbReference>
<accession>A0ABS6T308</accession>
<dbReference type="RefSeq" id="WP_218392760.1">
    <property type="nucleotide sequence ID" value="NZ_JAHUZE010000002.1"/>
</dbReference>
<evidence type="ECO:0000256" key="2">
    <source>
        <dbReference type="ARBA" id="ARBA00023098"/>
    </source>
</evidence>
<dbReference type="Proteomes" id="UP000756530">
    <property type="component" value="Unassembled WGS sequence"/>
</dbReference>
<organism evidence="4 5">
    <name type="scientific">Maritimibacter dapengensis</name>
    <dbReference type="NCBI Taxonomy" id="2836868"/>
    <lineage>
        <taxon>Bacteria</taxon>
        <taxon>Pseudomonadati</taxon>
        <taxon>Pseudomonadota</taxon>
        <taxon>Alphaproteobacteria</taxon>
        <taxon>Rhodobacterales</taxon>
        <taxon>Roseobacteraceae</taxon>
        <taxon>Maritimibacter</taxon>
    </lineage>
</organism>
<evidence type="ECO:0000313" key="4">
    <source>
        <dbReference type="EMBL" id="MBV7379648.1"/>
    </source>
</evidence>
<dbReference type="EC" id="2.3.1.-" evidence="4"/>
<name>A0ABS6T308_9RHOB</name>
<dbReference type="Pfam" id="PF13444">
    <property type="entry name" value="Acetyltransf_5"/>
    <property type="match status" value="1"/>
</dbReference>
<keyword evidence="2" id="KW-0443">Lipid metabolism</keyword>
<comment type="caution">
    <text evidence="4">The sequence shown here is derived from an EMBL/GenBank/DDBJ whole genome shotgun (WGS) entry which is preliminary data.</text>
</comment>
<evidence type="ECO:0000256" key="3">
    <source>
        <dbReference type="ARBA" id="ARBA00023315"/>
    </source>
</evidence>
<gene>
    <name evidence="4" type="ORF">KJP28_11990</name>
</gene>